<feature type="domain" description="HTH LytTR-type" evidence="1">
    <location>
        <begin position="61"/>
        <end position="152"/>
    </location>
</feature>
<dbReference type="EMBL" id="CP053435">
    <property type="protein sequence ID" value="QJW92313.1"/>
    <property type="molecule type" value="Genomic_DNA"/>
</dbReference>
<keyword evidence="3" id="KW-1185">Reference proteome</keyword>
<accession>A0A6M5YGE4</accession>
<dbReference type="AlphaFoldDB" id="A0A6M5YGE4"/>
<protein>
    <submittedName>
        <fullName evidence="2">LytTR family transcriptional regulator</fullName>
    </submittedName>
</protein>
<evidence type="ECO:0000259" key="1">
    <source>
        <dbReference type="SMART" id="SM00850"/>
    </source>
</evidence>
<evidence type="ECO:0000313" key="2">
    <source>
        <dbReference type="EMBL" id="QJW92313.1"/>
    </source>
</evidence>
<sequence length="153" mass="18074">MRPLQIWYRHQLLIVKIIDYKESLLLVLIRRFCPTGGWPYCRGPGRKGRNPCIQWGSSLYSLNHRTDRSGIGWQIRDNYLKIHLCERELLVVRLTMKAMLDKLPAESFIRVNRSYKVFTGKIQALRSRMILVGDEEIPIGSSYEKEFCSLFRR</sequence>
<dbReference type="InterPro" id="IPR007492">
    <property type="entry name" value="LytTR_DNA-bd_dom"/>
</dbReference>
<evidence type="ECO:0000313" key="3">
    <source>
        <dbReference type="Proteomes" id="UP000502756"/>
    </source>
</evidence>
<dbReference type="Proteomes" id="UP000502756">
    <property type="component" value="Chromosome"/>
</dbReference>
<dbReference type="Gene3D" id="2.40.50.1020">
    <property type="entry name" value="LytTr DNA-binding domain"/>
    <property type="match status" value="1"/>
</dbReference>
<dbReference type="KEGG" id="stae:HNV11_10940"/>
<dbReference type="Pfam" id="PF04397">
    <property type="entry name" value="LytTR"/>
    <property type="match status" value="1"/>
</dbReference>
<dbReference type="SMART" id="SM00850">
    <property type="entry name" value="LytTR"/>
    <property type="match status" value="1"/>
</dbReference>
<reference evidence="2 3" key="1">
    <citation type="submission" date="2020-05" db="EMBL/GenBank/DDBJ databases">
        <title>Genome sequencing of Spirosoma sp. TS118.</title>
        <authorList>
            <person name="Lee J.-H."/>
            <person name="Jeong S."/>
            <person name="Zhao L."/>
            <person name="Jung J.-H."/>
            <person name="Kim M.-K."/>
            <person name="Lim S."/>
        </authorList>
    </citation>
    <scope>NUCLEOTIDE SEQUENCE [LARGE SCALE GENOMIC DNA]</scope>
    <source>
        <strain evidence="2 3">TS118</strain>
    </source>
</reference>
<dbReference type="GO" id="GO:0003677">
    <property type="term" value="F:DNA binding"/>
    <property type="evidence" value="ECO:0007669"/>
    <property type="project" value="InterPro"/>
</dbReference>
<proteinExistence type="predicted"/>
<name>A0A6M5YGE4_9BACT</name>
<organism evidence="2 3">
    <name type="scientific">Spirosoma taeanense</name>
    <dbReference type="NCBI Taxonomy" id="2735870"/>
    <lineage>
        <taxon>Bacteria</taxon>
        <taxon>Pseudomonadati</taxon>
        <taxon>Bacteroidota</taxon>
        <taxon>Cytophagia</taxon>
        <taxon>Cytophagales</taxon>
        <taxon>Cytophagaceae</taxon>
        <taxon>Spirosoma</taxon>
    </lineage>
</organism>
<gene>
    <name evidence="2" type="ORF">HNV11_10940</name>
</gene>